<proteinExistence type="predicted"/>
<comment type="caution">
    <text evidence="3">The sequence shown here is derived from an EMBL/GenBank/DDBJ whole genome shotgun (WGS) entry which is preliminary data.</text>
</comment>
<evidence type="ECO:0000256" key="1">
    <source>
        <dbReference type="SAM" id="MobiDB-lite"/>
    </source>
</evidence>
<dbReference type="Proteomes" id="UP000813461">
    <property type="component" value="Unassembled WGS sequence"/>
</dbReference>
<dbReference type="EMBL" id="JAGMVJ010000034">
    <property type="protein sequence ID" value="KAH7067758.1"/>
    <property type="molecule type" value="Genomic_DNA"/>
</dbReference>
<accession>A0A8K0QS22</accession>
<keyword evidence="2" id="KW-1133">Transmembrane helix</keyword>
<feature type="transmembrane region" description="Helical" evidence="2">
    <location>
        <begin position="52"/>
        <end position="77"/>
    </location>
</feature>
<keyword evidence="4" id="KW-1185">Reference proteome</keyword>
<dbReference type="OrthoDB" id="3692492at2759"/>
<dbReference type="AlphaFoldDB" id="A0A8K0QS22"/>
<sequence length="247" mass="27531">MPAKPPTKTPNPLYRKRLICSSLALICLILATTIFALSTRAFLPQRHTTSPLHLVLYIASCAPLCTYLGILCGWLYYRRKRNKYGRYEATMRRQGRGYWIDPSDAEDKKKVAAAKKLNAEPRTPSVKIEESVQRGQANVMWVAEPRKEDFDDDGCGKENEGAAQGSAPSADTETTTFKRLTNLNPFGWGLGNLAQVREPERAMSRTDSIRSARDDPVVEKGVMDIWLSGTRGSGSSYGSRRGNGIWD</sequence>
<evidence type="ECO:0000256" key="2">
    <source>
        <dbReference type="SAM" id="Phobius"/>
    </source>
</evidence>
<feature type="region of interest" description="Disordered" evidence="1">
    <location>
        <begin position="149"/>
        <end position="173"/>
    </location>
</feature>
<keyword evidence="2" id="KW-0472">Membrane</keyword>
<name>A0A8K0QS22_9PLEO</name>
<evidence type="ECO:0000313" key="4">
    <source>
        <dbReference type="Proteomes" id="UP000813461"/>
    </source>
</evidence>
<gene>
    <name evidence="3" type="ORF">FB567DRAFT_457912</name>
</gene>
<evidence type="ECO:0000313" key="3">
    <source>
        <dbReference type="EMBL" id="KAH7067758.1"/>
    </source>
</evidence>
<feature type="compositionally biased region" description="Basic and acidic residues" evidence="1">
    <location>
        <begin position="149"/>
        <end position="160"/>
    </location>
</feature>
<protein>
    <submittedName>
        <fullName evidence="3">Uncharacterized protein</fullName>
    </submittedName>
</protein>
<reference evidence="3" key="1">
    <citation type="journal article" date="2021" name="Nat. Commun.">
        <title>Genetic determinants of endophytism in the Arabidopsis root mycobiome.</title>
        <authorList>
            <person name="Mesny F."/>
            <person name="Miyauchi S."/>
            <person name="Thiergart T."/>
            <person name="Pickel B."/>
            <person name="Atanasova L."/>
            <person name="Karlsson M."/>
            <person name="Huettel B."/>
            <person name="Barry K.W."/>
            <person name="Haridas S."/>
            <person name="Chen C."/>
            <person name="Bauer D."/>
            <person name="Andreopoulos W."/>
            <person name="Pangilinan J."/>
            <person name="LaButti K."/>
            <person name="Riley R."/>
            <person name="Lipzen A."/>
            <person name="Clum A."/>
            <person name="Drula E."/>
            <person name="Henrissat B."/>
            <person name="Kohler A."/>
            <person name="Grigoriev I.V."/>
            <person name="Martin F.M."/>
            <person name="Hacquard S."/>
        </authorList>
    </citation>
    <scope>NUCLEOTIDE SEQUENCE</scope>
    <source>
        <strain evidence="3">MPI-SDFR-AT-0120</strain>
    </source>
</reference>
<keyword evidence="2" id="KW-0812">Transmembrane</keyword>
<organism evidence="3 4">
    <name type="scientific">Paraphoma chrysanthemicola</name>
    <dbReference type="NCBI Taxonomy" id="798071"/>
    <lineage>
        <taxon>Eukaryota</taxon>
        <taxon>Fungi</taxon>
        <taxon>Dikarya</taxon>
        <taxon>Ascomycota</taxon>
        <taxon>Pezizomycotina</taxon>
        <taxon>Dothideomycetes</taxon>
        <taxon>Pleosporomycetidae</taxon>
        <taxon>Pleosporales</taxon>
        <taxon>Pleosporineae</taxon>
        <taxon>Phaeosphaeriaceae</taxon>
        <taxon>Paraphoma</taxon>
    </lineage>
</organism>